<sequence>MCRLRMITSVYGHVMWEDRGLQTALSSFRPITSIQSRGGLSARHLLKEYSSLTETAGVVMSLSVYGRLLSS</sequence>
<evidence type="ECO:0000313" key="2">
    <source>
        <dbReference type="WBParaSite" id="L893_g5412.t1"/>
    </source>
</evidence>
<evidence type="ECO:0000313" key="1">
    <source>
        <dbReference type="Proteomes" id="UP000095287"/>
    </source>
</evidence>
<keyword evidence="1" id="KW-1185">Reference proteome</keyword>
<dbReference type="WBParaSite" id="L893_g5412.t1">
    <property type="protein sequence ID" value="L893_g5412.t1"/>
    <property type="gene ID" value="L893_g5412"/>
</dbReference>
<protein>
    <submittedName>
        <fullName evidence="2">Uncharacterized protein</fullName>
    </submittedName>
</protein>
<accession>A0A1I8AFG8</accession>
<dbReference type="Proteomes" id="UP000095287">
    <property type="component" value="Unplaced"/>
</dbReference>
<name>A0A1I8AFG8_9BILA</name>
<dbReference type="AlphaFoldDB" id="A0A1I8AFG8"/>
<organism evidence="1 2">
    <name type="scientific">Steinernema glaseri</name>
    <dbReference type="NCBI Taxonomy" id="37863"/>
    <lineage>
        <taxon>Eukaryota</taxon>
        <taxon>Metazoa</taxon>
        <taxon>Ecdysozoa</taxon>
        <taxon>Nematoda</taxon>
        <taxon>Chromadorea</taxon>
        <taxon>Rhabditida</taxon>
        <taxon>Tylenchina</taxon>
        <taxon>Panagrolaimomorpha</taxon>
        <taxon>Strongyloidoidea</taxon>
        <taxon>Steinernematidae</taxon>
        <taxon>Steinernema</taxon>
    </lineage>
</organism>
<reference evidence="2" key="1">
    <citation type="submission" date="2016-11" db="UniProtKB">
        <authorList>
            <consortium name="WormBaseParasite"/>
        </authorList>
    </citation>
    <scope>IDENTIFICATION</scope>
</reference>
<proteinExistence type="predicted"/>